<dbReference type="RefSeq" id="WP_345391696.1">
    <property type="nucleotide sequence ID" value="NZ_BAABHG010000005.1"/>
</dbReference>
<organism evidence="3 4">
    <name type="scientific">Amycolatopsis samaneae</name>
    <dbReference type="NCBI Taxonomy" id="664691"/>
    <lineage>
        <taxon>Bacteria</taxon>
        <taxon>Bacillati</taxon>
        <taxon>Actinomycetota</taxon>
        <taxon>Actinomycetes</taxon>
        <taxon>Pseudonocardiales</taxon>
        <taxon>Pseudonocardiaceae</taxon>
        <taxon>Amycolatopsis</taxon>
    </lineage>
</organism>
<dbReference type="InterPro" id="IPR002645">
    <property type="entry name" value="STAS_dom"/>
</dbReference>
<accession>A0ABW5GS52</accession>
<dbReference type="InterPro" id="IPR036513">
    <property type="entry name" value="STAS_dom_sf"/>
</dbReference>
<protein>
    <submittedName>
        <fullName evidence="3">STAS domain-containing protein</fullName>
    </submittedName>
</protein>
<feature type="domain" description="STAS" evidence="2">
    <location>
        <begin position="32"/>
        <end position="110"/>
    </location>
</feature>
<dbReference type="SUPFAM" id="SSF52091">
    <property type="entry name" value="SpoIIaa-like"/>
    <property type="match status" value="1"/>
</dbReference>
<keyword evidence="4" id="KW-1185">Reference proteome</keyword>
<dbReference type="CDD" id="cd07043">
    <property type="entry name" value="STAS_anti-anti-sigma_factors"/>
    <property type="match status" value="1"/>
</dbReference>
<proteinExistence type="predicted"/>
<gene>
    <name evidence="3" type="ORF">ACFSYJ_32395</name>
</gene>
<evidence type="ECO:0000313" key="3">
    <source>
        <dbReference type="EMBL" id="MFD2463352.1"/>
    </source>
</evidence>
<dbReference type="Gene3D" id="3.30.750.24">
    <property type="entry name" value="STAS domain"/>
    <property type="match status" value="1"/>
</dbReference>
<evidence type="ECO:0000256" key="1">
    <source>
        <dbReference type="SAM" id="MobiDB-lite"/>
    </source>
</evidence>
<reference evidence="4" key="1">
    <citation type="journal article" date="2019" name="Int. J. Syst. Evol. Microbiol.">
        <title>The Global Catalogue of Microorganisms (GCM) 10K type strain sequencing project: providing services to taxonomists for standard genome sequencing and annotation.</title>
        <authorList>
            <consortium name="The Broad Institute Genomics Platform"/>
            <consortium name="The Broad Institute Genome Sequencing Center for Infectious Disease"/>
            <person name="Wu L."/>
            <person name="Ma J."/>
        </authorList>
    </citation>
    <scope>NUCLEOTIDE SEQUENCE [LARGE SCALE GENOMIC DNA]</scope>
    <source>
        <strain evidence="4">CGMCC 4.7643</strain>
    </source>
</reference>
<evidence type="ECO:0000313" key="4">
    <source>
        <dbReference type="Proteomes" id="UP001597419"/>
    </source>
</evidence>
<dbReference type="Proteomes" id="UP001597419">
    <property type="component" value="Unassembled WGS sequence"/>
</dbReference>
<dbReference type="EMBL" id="JBHUKU010000020">
    <property type="protein sequence ID" value="MFD2463352.1"/>
    <property type="molecule type" value="Genomic_DNA"/>
</dbReference>
<evidence type="ECO:0000259" key="2">
    <source>
        <dbReference type="PROSITE" id="PS50801"/>
    </source>
</evidence>
<feature type="region of interest" description="Disordered" evidence="1">
    <location>
        <begin position="1"/>
        <end position="21"/>
    </location>
</feature>
<comment type="caution">
    <text evidence="3">The sequence shown here is derived from an EMBL/GenBank/DDBJ whole genome shotgun (WGS) entry which is preliminary data.</text>
</comment>
<sequence length="127" mass="13082">MSVPTPSPRLPAGGHGPRGAGELRLTITRRGEDTAVLTVAGDVDVATADRLRAALLRCDARCAGLVVDLCHVDFLGGAGVRALLRAGERNPEAVVVASGHAARRALAVTGADRALDVRGRMPELLAC</sequence>
<dbReference type="Pfam" id="PF01740">
    <property type="entry name" value="STAS"/>
    <property type="match status" value="1"/>
</dbReference>
<name>A0ABW5GS52_9PSEU</name>
<dbReference type="PROSITE" id="PS50801">
    <property type="entry name" value="STAS"/>
    <property type="match status" value="1"/>
</dbReference>